<proteinExistence type="predicted"/>
<keyword evidence="1" id="KW-0547">Nucleotide-binding</keyword>
<dbReference type="Pfam" id="PF13671">
    <property type="entry name" value="AAA_33"/>
    <property type="match status" value="1"/>
</dbReference>
<organism evidence="1 2">
    <name type="scientific">Candidatus Opimibacter skivensis</name>
    <dbReference type="NCBI Taxonomy" id="2982028"/>
    <lineage>
        <taxon>Bacteria</taxon>
        <taxon>Pseudomonadati</taxon>
        <taxon>Bacteroidota</taxon>
        <taxon>Saprospiria</taxon>
        <taxon>Saprospirales</taxon>
        <taxon>Saprospiraceae</taxon>
        <taxon>Candidatus Opimibacter</taxon>
    </lineage>
</organism>
<gene>
    <name evidence="1" type="ORF">IPP15_23800</name>
</gene>
<dbReference type="Gene3D" id="3.40.50.300">
    <property type="entry name" value="P-loop containing nucleotide triphosphate hydrolases"/>
    <property type="match status" value="1"/>
</dbReference>
<name>A0A9D7T135_9BACT</name>
<accession>A0A9D7T135</accession>
<dbReference type="InterPro" id="IPR052732">
    <property type="entry name" value="Cell-binding_unc_protein"/>
</dbReference>
<dbReference type="AlphaFoldDB" id="A0A9D7T135"/>
<dbReference type="GO" id="GO:0005524">
    <property type="term" value="F:ATP binding"/>
    <property type="evidence" value="ECO:0007669"/>
    <property type="project" value="UniProtKB-KW"/>
</dbReference>
<comment type="caution">
    <text evidence="1">The sequence shown here is derived from an EMBL/GenBank/DDBJ whole genome shotgun (WGS) entry which is preliminary data.</text>
</comment>
<dbReference type="EMBL" id="JADKGY010000035">
    <property type="protein sequence ID" value="MBK9985325.1"/>
    <property type="molecule type" value="Genomic_DNA"/>
</dbReference>
<keyword evidence="1" id="KW-0067">ATP-binding</keyword>
<dbReference type="Proteomes" id="UP000808337">
    <property type="component" value="Unassembled WGS sequence"/>
</dbReference>
<reference evidence="1 2" key="1">
    <citation type="submission" date="2020-10" db="EMBL/GenBank/DDBJ databases">
        <title>Connecting structure to function with the recovery of over 1000 high-quality activated sludge metagenome-assembled genomes encoding full-length rRNA genes using long-read sequencing.</title>
        <authorList>
            <person name="Singleton C.M."/>
            <person name="Petriglieri F."/>
            <person name="Kristensen J.M."/>
            <person name="Kirkegaard R.H."/>
            <person name="Michaelsen T.Y."/>
            <person name="Andersen M.H."/>
            <person name="Karst S.M."/>
            <person name="Dueholm M.S."/>
            <person name="Nielsen P.H."/>
            <person name="Albertsen M."/>
        </authorList>
    </citation>
    <scope>NUCLEOTIDE SEQUENCE [LARGE SCALE GENOMIC DNA]</scope>
    <source>
        <strain evidence="1">Ribe_18-Q3-R11-54_MAXAC.273</strain>
    </source>
</reference>
<evidence type="ECO:0000313" key="1">
    <source>
        <dbReference type="EMBL" id="MBK9985325.1"/>
    </source>
</evidence>
<dbReference type="SUPFAM" id="SSF52540">
    <property type="entry name" value="P-loop containing nucleoside triphosphate hydrolases"/>
    <property type="match status" value="1"/>
</dbReference>
<evidence type="ECO:0000313" key="2">
    <source>
        <dbReference type="Proteomes" id="UP000808337"/>
    </source>
</evidence>
<sequence>MVIIVFGLPGSGKSYFASRLAEKLDALYVSTDELRMKMFSERTYSDDEKQLVYNAMLAIMVDHIPEQIPIVLDGTFYKASLRDKFEQKVEELKEEIRYIEVTAPEDSIEERLDKPRKTVKPILMCI</sequence>
<dbReference type="PANTHER" id="PTHR43883:SF1">
    <property type="entry name" value="GLUCONOKINASE"/>
    <property type="match status" value="1"/>
</dbReference>
<dbReference type="PANTHER" id="PTHR43883">
    <property type="entry name" value="SLR0207 PROTEIN"/>
    <property type="match status" value="1"/>
</dbReference>
<dbReference type="InterPro" id="IPR027417">
    <property type="entry name" value="P-loop_NTPase"/>
</dbReference>
<protein>
    <submittedName>
        <fullName evidence="1">ATP-binding protein</fullName>
    </submittedName>
</protein>